<feature type="non-terminal residue" evidence="1">
    <location>
        <position position="1"/>
    </location>
</feature>
<protein>
    <recommendedName>
        <fullName evidence="3">Nucleoside phosphorylase domain-containing protein</fullName>
    </recommendedName>
</protein>
<gene>
    <name evidence="1" type="ORF">B0J13DRAFT_637372</name>
</gene>
<dbReference type="PANTHER" id="PTHR46082">
    <property type="entry name" value="ATP/GTP-BINDING PROTEIN-RELATED"/>
    <property type="match status" value="1"/>
</dbReference>
<dbReference type="OrthoDB" id="1577640at2759"/>
<evidence type="ECO:0000313" key="1">
    <source>
        <dbReference type="EMBL" id="KAH7141586.1"/>
    </source>
</evidence>
<proteinExistence type="predicted"/>
<comment type="caution">
    <text evidence="1">The sequence shown here is derived from an EMBL/GenBank/DDBJ whole genome shotgun (WGS) entry which is preliminary data.</text>
</comment>
<dbReference type="AlphaFoldDB" id="A0A9P9J365"/>
<dbReference type="Gene3D" id="3.40.50.1580">
    <property type="entry name" value="Nucleoside phosphorylase domain"/>
    <property type="match status" value="1"/>
</dbReference>
<dbReference type="InterPro" id="IPR035994">
    <property type="entry name" value="Nucleoside_phosphorylase_sf"/>
</dbReference>
<dbReference type="Proteomes" id="UP000717696">
    <property type="component" value="Unassembled WGS sequence"/>
</dbReference>
<dbReference type="InterPro" id="IPR053137">
    <property type="entry name" value="NLR-like"/>
</dbReference>
<keyword evidence="2" id="KW-1185">Reference proteome</keyword>
<accession>A0A9P9J365</accession>
<organism evidence="1 2">
    <name type="scientific">Dactylonectria estremocensis</name>
    <dbReference type="NCBI Taxonomy" id="1079267"/>
    <lineage>
        <taxon>Eukaryota</taxon>
        <taxon>Fungi</taxon>
        <taxon>Dikarya</taxon>
        <taxon>Ascomycota</taxon>
        <taxon>Pezizomycotina</taxon>
        <taxon>Sordariomycetes</taxon>
        <taxon>Hypocreomycetidae</taxon>
        <taxon>Hypocreales</taxon>
        <taxon>Nectriaceae</taxon>
        <taxon>Dactylonectria</taxon>
    </lineage>
</organism>
<sequence length="103" mass="11247">FLNEEYKGLEYISPNDTNYYILGKVRKHNVVIAVLPDNKYGKSSAASVAKDMLYSFSNVRIGLMVGIAGGAPGKYNIYLRDIVVSSAGNRKGGVFGYDFSKAI</sequence>
<dbReference type="SUPFAM" id="SSF53167">
    <property type="entry name" value="Purine and uridine phosphorylases"/>
    <property type="match status" value="1"/>
</dbReference>
<dbReference type="GO" id="GO:0003824">
    <property type="term" value="F:catalytic activity"/>
    <property type="evidence" value="ECO:0007669"/>
    <property type="project" value="InterPro"/>
</dbReference>
<dbReference type="PANTHER" id="PTHR46082:SF11">
    <property type="entry name" value="AAA+ ATPASE DOMAIN-CONTAINING PROTEIN-RELATED"/>
    <property type="match status" value="1"/>
</dbReference>
<reference evidence="1" key="1">
    <citation type="journal article" date="2021" name="Nat. Commun.">
        <title>Genetic determinants of endophytism in the Arabidopsis root mycobiome.</title>
        <authorList>
            <person name="Mesny F."/>
            <person name="Miyauchi S."/>
            <person name="Thiergart T."/>
            <person name="Pickel B."/>
            <person name="Atanasova L."/>
            <person name="Karlsson M."/>
            <person name="Huettel B."/>
            <person name="Barry K.W."/>
            <person name="Haridas S."/>
            <person name="Chen C."/>
            <person name="Bauer D."/>
            <person name="Andreopoulos W."/>
            <person name="Pangilinan J."/>
            <person name="LaButti K."/>
            <person name="Riley R."/>
            <person name="Lipzen A."/>
            <person name="Clum A."/>
            <person name="Drula E."/>
            <person name="Henrissat B."/>
            <person name="Kohler A."/>
            <person name="Grigoriev I.V."/>
            <person name="Martin F.M."/>
            <person name="Hacquard S."/>
        </authorList>
    </citation>
    <scope>NUCLEOTIDE SEQUENCE</scope>
    <source>
        <strain evidence="1">MPI-CAGE-AT-0021</strain>
    </source>
</reference>
<dbReference type="EMBL" id="JAGMUU010000012">
    <property type="protein sequence ID" value="KAH7141586.1"/>
    <property type="molecule type" value="Genomic_DNA"/>
</dbReference>
<evidence type="ECO:0008006" key="3">
    <source>
        <dbReference type="Google" id="ProtNLM"/>
    </source>
</evidence>
<name>A0A9P9J365_9HYPO</name>
<dbReference type="GO" id="GO:0009116">
    <property type="term" value="P:nucleoside metabolic process"/>
    <property type="evidence" value="ECO:0007669"/>
    <property type="project" value="InterPro"/>
</dbReference>
<evidence type="ECO:0000313" key="2">
    <source>
        <dbReference type="Proteomes" id="UP000717696"/>
    </source>
</evidence>